<comment type="caution">
    <text evidence="2">The sequence shown here is derived from an EMBL/GenBank/DDBJ whole genome shotgun (WGS) entry which is preliminary data.</text>
</comment>
<dbReference type="EMBL" id="JAVDQD010000002">
    <property type="protein sequence ID" value="MDR6238787.1"/>
    <property type="molecule type" value="Genomic_DNA"/>
</dbReference>
<evidence type="ECO:0000313" key="3">
    <source>
        <dbReference type="Proteomes" id="UP001185092"/>
    </source>
</evidence>
<dbReference type="InterPro" id="IPR025306">
    <property type="entry name" value="Zn-bnd_dom_prob"/>
</dbReference>
<evidence type="ECO:0000313" key="2">
    <source>
        <dbReference type="EMBL" id="MDR6238787.1"/>
    </source>
</evidence>
<dbReference type="RefSeq" id="WP_309938294.1">
    <property type="nucleotide sequence ID" value="NZ_AP025305.1"/>
</dbReference>
<organism evidence="2 3">
    <name type="scientific">Aureibacter tunicatorum</name>
    <dbReference type="NCBI Taxonomy" id="866807"/>
    <lineage>
        <taxon>Bacteria</taxon>
        <taxon>Pseudomonadati</taxon>
        <taxon>Bacteroidota</taxon>
        <taxon>Cytophagia</taxon>
        <taxon>Cytophagales</taxon>
        <taxon>Persicobacteraceae</taxon>
        <taxon>Aureibacter</taxon>
    </lineage>
</organism>
<dbReference type="Pfam" id="PF13451">
    <property type="entry name" value="zf_Tbcl"/>
    <property type="match status" value="1"/>
</dbReference>
<gene>
    <name evidence="2" type="ORF">HNQ88_001824</name>
</gene>
<sequence>MKLKDRYIKRIVCPCCKEKKLAEDLTLSLGRKVHMWGSREINIDFEFLSKTQAVDWTCDKCLNEKKAIQAIFDNQKYIDKLPRLAYFDKEIVCRSCGVEYNFSKEEQKFWYEDLQFWTQSDCTNCKKCRMKIREERNLNTELSELLKNKTDLDKQKLVRISDIYKLMGKDEKSKEYLTKSRRK</sequence>
<protein>
    <submittedName>
        <fullName evidence="2">Uncharacterized protein YbaR (Trm112 family)</fullName>
    </submittedName>
</protein>
<accession>A0AAE3XKY8</accession>
<reference evidence="2" key="1">
    <citation type="submission" date="2023-07" db="EMBL/GenBank/DDBJ databases">
        <title>Genomic Encyclopedia of Type Strains, Phase IV (KMG-IV): sequencing the most valuable type-strain genomes for metagenomic binning, comparative biology and taxonomic classification.</title>
        <authorList>
            <person name="Goeker M."/>
        </authorList>
    </citation>
    <scope>NUCLEOTIDE SEQUENCE</scope>
    <source>
        <strain evidence="2">DSM 26174</strain>
    </source>
</reference>
<evidence type="ECO:0000259" key="1">
    <source>
        <dbReference type="Pfam" id="PF13451"/>
    </source>
</evidence>
<keyword evidence="3" id="KW-1185">Reference proteome</keyword>
<feature type="domain" description="Probable zinc-binding" evidence="1">
    <location>
        <begin position="88"/>
        <end position="136"/>
    </location>
</feature>
<name>A0AAE3XKY8_9BACT</name>
<proteinExistence type="predicted"/>
<dbReference type="AlphaFoldDB" id="A0AAE3XKY8"/>
<dbReference type="Proteomes" id="UP001185092">
    <property type="component" value="Unassembled WGS sequence"/>
</dbReference>